<name>A0ABV3Y0Y7_9ACTN</name>
<evidence type="ECO:0000313" key="1">
    <source>
        <dbReference type="EMBL" id="MEX6429207.1"/>
    </source>
</evidence>
<proteinExistence type="predicted"/>
<organism evidence="1 2">
    <name type="scientific">Ferrimicrobium acidiphilum</name>
    <dbReference type="NCBI Taxonomy" id="121039"/>
    <lineage>
        <taxon>Bacteria</taxon>
        <taxon>Bacillati</taxon>
        <taxon>Actinomycetota</taxon>
        <taxon>Acidimicrobiia</taxon>
        <taxon>Acidimicrobiales</taxon>
        <taxon>Acidimicrobiaceae</taxon>
        <taxon>Ferrimicrobium</taxon>
    </lineage>
</organism>
<protein>
    <recommendedName>
        <fullName evidence="3">Glycine cleavage system H protein</fullName>
    </recommendedName>
</protein>
<comment type="caution">
    <text evidence="1">The sequence shown here is derived from an EMBL/GenBank/DDBJ whole genome shotgun (WGS) entry which is preliminary data.</text>
</comment>
<dbReference type="InterPro" id="IPR011053">
    <property type="entry name" value="Single_hybrid_motif"/>
</dbReference>
<dbReference type="EMBL" id="JBFSHR010000012">
    <property type="protein sequence ID" value="MEX6429207.1"/>
    <property type="molecule type" value="Genomic_DNA"/>
</dbReference>
<dbReference type="InterPro" id="IPR033753">
    <property type="entry name" value="GCV_H/Fam206"/>
</dbReference>
<evidence type="ECO:0000313" key="2">
    <source>
        <dbReference type="Proteomes" id="UP001560267"/>
    </source>
</evidence>
<accession>A0ABV3Y0Y7</accession>
<dbReference type="Gene3D" id="2.40.50.100">
    <property type="match status" value="1"/>
</dbReference>
<dbReference type="SUPFAM" id="SSF51230">
    <property type="entry name" value="Single hybrid motif"/>
    <property type="match status" value="1"/>
</dbReference>
<dbReference type="Pfam" id="PF01597">
    <property type="entry name" value="GCV_H"/>
    <property type="match status" value="1"/>
</dbReference>
<sequence>MAKVKCKGYEIRDDLYYDHDRNLWVERIASNSVRVGFDPLGVEVSGTLAQLVMHPNLGTLCRGDAVGTLEAEKFVGPLETPLGGRVVAFNEAVISDPRRIYADCFQAWLFELAGVQSEELATLVHPTDVTKDFEERVETYKRAGVLSW</sequence>
<gene>
    <name evidence="1" type="ORF">AB6A68_05060</name>
</gene>
<dbReference type="Proteomes" id="UP001560267">
    <property type="component" value="Unassembled WGS sequence"/>
</dbReference>
<evidence type="ECO:0008006" key="3">
    <source>
        <dbReference type="Google" id="ProtNLM"/>
    </source>
</evidence>
<reference evidence="1 2" key="1">
    <citation type="submission" date="2024-07" db="EMBL/GenBank/DDBJ databases">
        <title>Draft Genome Sequence of Ferrimicrobium acidiphilum Strain YE2023, Isolated from a Pulp of Bioleach Reactor.</title>
        <authorList>
            <person name="Elkina Y.A."/>
            <person name="Bulaeva A.G."/>
            <person name="Beletsky A.V."/>
            <person name="Mardanov A.V."/>
        </authorList>
    </citation>
    <scope>NUCLEOTIDE SEQUENCE [LARGE SCALE GENOMIC DNA]</scope>
    <source>
        <strain evidence="1 2">YE2023</strain>
    </source>
</reference>
<keyword evidence="2" id="KW-1185">Reference proteome</keyword>